<keyword evidence="4 5" id="KW-0472">Membrane</keyword>
<evidence type="ECO:0000256" key="5">
    <source>
        <dbReference type="SAM" id="Phobius"/>
    </source>
</evidence>
<comment type="caution">
    <text evidence="6">The sequence shown here is derived from an EMBL/GenBank/DDBJ whole genome shotgun (WGS) entry which is preliminary data.</text>
</comment>
<dbReference type="AlphaFoldDB" id="A0AAE0DJU0"/>
<evidence type="ECO:0000256" key="3">
    <source>
        <dbReference type="ARBA" id="ARBA00022989"/>
    </source>
</evidence>
<organism evidence="6 7">
    <name type="scientific">Lepraria neglecta</name>
    <dbReference type="NCBI Taxonomy" id="209136"/>
    <lineage>
        <taxon>Eukaryota</taxon>
        <taxon>Fungi</taxon>
        <taxon>Dikarya</taxon>
        <taxon>Ascomycota</taxon>
        <taxon>Pezizomycotina</taxon>
        <taxon>Lecanoromycetes</taxon>
        <taxon>OSLEUM clade</taxon>
        <taxon>Lecanoromycetidae</taxon>
        <taxon>Lecanorales</taxon>
        <taxon>Lecanorineae</taxon>
        <taxon>Stereocaulaceae</taxon>
        <taxon>Lepraria</taxon>
    </lineage>
</organism>
<proteinExistence type="predicted"/>
<dbReference type="GO" id="GO:0016020">
    <property type="term" value="C:membrane"/>
    <property type="evidence" value="ECO:0007669"/>
    <property type="project" value="UniProtKB-SubCell"/>
</dbReference>
<sequence length="182" mass="19976">MHPQFRHSTLRPYRAAMYAGLGLSAIVFVVHGILLRGWTEQNQRMSVDWMGLMALFNLTGAVVYAARKQYLSAKDMVQRSQKQAHIEEDTGLEERVEKHMATVKLSPVVHGNHSDAETISDSVQNILSSPDSPAPPWSLAHGFYAGMGGFTFPSISLRADSGRLTLTAQGVALLAECELLPI</sequence>
<dbReference type="EMBL" id="JASNWA010000007">
    <property type="protein sequence ID" value="KAK3172662.1"/>
    <property type="molecule type" value="Genomic_DNA"/>
</dbReference>
<evidence type="ECO:0000313" key="7">
    <source>
        <dbReference type="Proteomes" id="UP001276659"/>
    </source>
</evidence>
<dbReference type="Proteomes" id="UP001276659">
    <property type="component" value="Unassembled WGS sequence"/>
</dbReference>
<name>A0AAE0DJU0_9LECA</name>
<evidence type="ECO:0000256" key="2">
    <source>
        <dbReference type="ARBA" id="ARBA00022692"/>
    </source>
</evidence>
<evidence type="ECO:0000256" key="4">
    <source>
        <dbReference type="ARBA" id="ARBA00023136"/>
    </source>
</evidence>
<accession>A0AAE0DJU0</accession>
<keyword evidence="3 5" id="KW-1133">Transmembrane helix</keyword>
<dbReference type="InterPro" id="IPR004254">
    <property type="entry name" value="AdipoR/HlyIII-related"/>
</dbReference>
<dbReference type="Pfam" id="PF03006">
    <property type="entry name" value="HlyIII"/>
    <property type="match status" value="1"/>
</dbReference>
<evidence type="ECO:0000313" key="6">
    <source>
        <dbReference type="EMBL" id="KAK3172662.1"/>
    </source>
</evidence>
<keyword evidence="7" id="KW-1185">Reference proteome</keyword>
<feature type="transmembrane region" description="Helical" evidence="5">
    <location>
        <begin position="47"/>
        <end position="66"/>
    </location>
</feature>
<protein>
    <submittedName>
        <fullName evidence="6">Uncharacterized protein</fullName>
    </submittedName>
</protein>
<reference evidence="6" key="1">
    <citation type="submission" date="2022-11" db="EMBL/GenBank/DDBJ databases">
        <title>Chromosomal genome sequence assembly and mating type (MAT) locus characterization of the leprose asexual lichenized fungus Lepraria neglecta (Nyl.) Erichsen.</title>
        <authorList>
            <person name="Allen J.L."/>
            <person name="Pfeffer B."/>
        </authorList>
    </citation>
    <scope>NUCLEOTIDE SEQUENCE</scope>
    <source>
        <strain evidence="6">Allen 5258</strain>
    </source>
</reference>
<keyword evidence="2 5" id="KW-0812">Transmembrane</keyword>
<evidence type="ECO:0000256" key="1">
    <source>
        <dbReference type="ARBA" id="ARBA00004141"/>
    </source>
</evidence>
<feature type="transmembrane region" description="Helical" evidence="5">
    <location>
        <begin position="15"/>
        <end position="35"/>
    </location>
</feature>
<comment type="subcellular location">
    <subcellularLocation>
        <location evidence="1">Membrane</location>
        <topology evidence="1">Multi-pass membrane protein</topology>
    </subcellularLocation>
</comment>
<gene>
    <name evidence="6" type="ORF">OEA41_005986</name>
</gene>